<evidence type="ECO:0000313" key="3">
    <source>
        <dbReference type="Proteomes" id="UP000811899"/>
    </source>
</evidence>
<dbReference type="AlphaFoldDB" id="A0AAW4KZY0"/>
<keyword evidence="1" id="KW-0732">Signal</keyword>
<dbReference type="RefSeq" id="WP_214169875.1">
    <property type="nucleotide sequence ID" value="NZ_JAHCVJ010000001.1"/>
</dbReference>
<comment type="caution">
    <text evidence="2">The sequence shown here is derived from an EMBL/GenBank/DDBJ whole genome shotgun (WGS) entry which is preliminary data.</text>
</comment>
<proteinExistence type="predicted"/>
<sequence>MIRLFFVATAIIAVASTPVWSAQQPLADKSLSVNQLAAKPDTFVGKVAVVGRVATATKGRGFTLIDSSQCSTCATDCLTDKTTKQIPFIWGGAAPVVKDVVRVDGALAKTAKGYTFTAERVTKQ</sequence>
<name>A0AAW4KZY0_9BACT</name>
<feature type="signal peptide" evidence="1">
    <location>
        <begin position="1"/>
        <end position="21"/>
    </location>
</feature>
<evidence type="ECO:0000256" key="1">
    <source>
        <dbReference type="SAM" id="SignalP"/>
    </source>
</evidence>
<gene>
    <name evidence="2" type="ORF">KI809_02225</name>
</gene>
<accession>A0AAW4KZY0</accession>
<evidence type="ECO:0000313" key="2">
    <source>
        <dbReference type="EMBL" id="MBT0663105.1"/>
    </source>
</evidence>
<organism evidence="2 3">
    <name type="scientific">Geoanaerobacter pelophilus</name>
    <dbReference type="NCBI Taxonomy" id="60036"/>
    <lineage>
        <taxon>Bacteria</taxon>
        <taxon>Pseudomonadati</taxon>
        <taxon>Thermodesulfobacteriota</taxon>
        <taxon>Desulfuromonadia</taxon>
        <taxon>Geobacterales</taxon>
        <taxon>Geobacteraceae</taxon>
        <taxon>Geoanaerobacter</taxon>
    </lineage>
</organism>
<protein>
    <submittedName>
        <fullName evidence="2">Uncharacterized protein</fullName>
    </submittedName>
</protein>
<feature type="chain" id="PRO_5043588020" evidence="1">
    <location>
        <begin position="22"/>
        <end position="124"/>
    </location>
</feature>
<keyword evidence="3" id="KW-1185">Reference proteome</keyword>
<dbReference type="Proteomes" id="UP000811899">
    <property type="component" value="Unassembled WGS sequence"/>
</dbReference>
<reference evidence="2 3" key="1">
    <citation type="submission" date="2021-05" db="EMBL/GenBank/DDBJ databases">
        <title>The draft genome of Geobacter pelophilus DSM 12255.</title>
        <authorList>
            <person name="Xu Z."/>
            <person name="Masuda Y."/>
            <person name="Itoh H."/>
            <person name="Senoo K."/>
        </authorList>
    </citation>
    <scope>NUCLEOTIDE SEQUENCE [LARGE SCALE GENOMIC DNA]</scope>
    <source>
        <strain evidence="2 3">DSM 12255</strain>
    </source>
</reference>
<dbReference type="EMBL" id="JAHCVJ010000001">
    <property type="protein sequence ID" value="MBT0663105.1"/>
    <property type="molecule type" value="Genomic_DNA"/>
</dbReference>